<gene>
    <name evidence="7" type="ORF">AUJ59_03425</name>
</gene>
<protein>
    <recommendedName>
        <fullName evidence="9">Type II secretion system protein GspG C-terminal domain-containing protein</fullName>
    </recommendedName>
</protein>
<dbReference type="GO" id="GO:0016020">
    <property type="term" value="C:membrane"/>
    <property type="evidence" value="ECO:0007669"/>
    <property type="project" value="UniProtKB-SubCell"/>
</dbReference>
<dbReference type="Gene3D" id="3.30.700.10">
    <property type="entry name" value="Glycoprotein, Type 4 Pilin"/>
    <property type="match status" value="1"/>
</dbReference>
<dbReference type="Proteomes" id="UP000183144">
    <property type="component" value="Unassembled WGS sequence"/>
</dbReference>
<keyword evidence="4 6" id="KW-1133">Transmembrane helix</keyword>
<comment type="caution">
    <text evidence="7">The sequence shown here is derived from an EMBL/GenBank/DDBJ whole genome shotgun (WGS) entry which is preliminary data.</text>
</comment>
<dbReference type="EMBL" id="MNUI01000059">
    <property type="protein sequence ID" value="OIN88736.1"/>
    <property type="molecule type" value="Genomic_DNA"/>
</dbReference>
<evidence type="ECO:0000256" key="5">
    <source>
        <dbReference type="ARBA" id="ARBA00023136"/>
    </source>
</evidence>
<dbReference type="PANTHER" id="PTHR30093:SF44">
    <property type="entry name" value="TYPE II SECRETION SYSTEM CORE PROTEIN G"/>
    <property type="match status" value="1"/>
</dbReference>
<keyword evidence="3 6" id="KW-0812">Transmembrane</keyword>
<dbReference type="PANTHER" id="PTHR30093">
    <property type="entry name" value="GENERAL SECRETION PATHWAY PROTEIN G"/>
    <property type="match status" value="1"/>
</dbReference>
<dbReference type="STRING" id="1805034.AUJ59_03425"/>
<dbReference type="InterPro" id="IPR012902">
    <property type="entry name" value="N_methyl_site"/>
</dbReference>
<evidence type="ECO:0000256" key="6">
    <source>
        <dbReference type="SAM" id="Phobius"/>
    </source>
</evidence>
<dbReference type="NCBIfam" id="TIGR02532">
    <property type="entry name" value="IV_pilin_GFxxxE"/>
    <property type="match status" value="1"/>
</dbReference>
<evidence type="ECO:0000256" key="2">
    <source>
        <dbReference type="ARBA" id="ARBA00022481"/>
    </source>
</evidence>
<sequence length="164" mass="17962">MKKGFTLVELLVSITIIGILASIGLSTFTSAQMKSRDAKRKVHLKQLADSFEAYYNDHGQYPAGGEIDWGAQFSDDKGTVYMVKLPADPTQGLNYDYLPEATARKSFQIYARLENTKDIDIPKNAQGASLIYTDAAVNCGTLKCNYGKSSGNVSVSDGRTINYE</sequence>
<keyword evidence="2" id="KW-0488">Methylation</keyword>
<proteinExistence type="predicted"/>
<accession>A0A1J4RNV3</accession>
<dbReference type="Pfam" id="PF07963">
    <property type="entry name" value="N_methyl"/>
    <property type="match status" value="1"/>
</dbReference>
<dbReference type="InterPro" id="IPR045584">
    <property type="entry name" value="Pilin-like"/>
</dbReference>
<comment type="subcellular location">
    <subcellularLocation>
        <location evidence="1">Membrane</location>
        <topology evidence="1">Single-pass membrane protein</topology>
    </subcellularLocation>
</comment>
<dbReference type="SUPFAM" id="SSF54523">
    <property type="entry name" value="Pili subunits"/>
    <property type="match status" value="1"/>
</dbReference>
<evidence type="ECO:0000313" key="7">
    <source>
        <dbReference type="EMBL" id="OIN88736.1"/>
    </source>
</evidence>
<evidence type="ECO:0000256" key="1">
    <source>
        <dbReference type="ARBA" id="ARBA00004167"/>
    </source>
</evidence>
<evidence type="ECO:0008006" key="9">
    <source>
        <dbReference type="Google" id="ProtNLM"/>
    </source>
</evidence>
<keyword evidence="5 6" id="KW-0472">Membrane</keyword>
<dbReference type="PROSITE" id="PS00409">
    <property type="entry name" value="PROKAR_NTER_METHYL"/>
    <property type="match status" value="1"/>
</dbReference>
<feature type="transmembrane region" description="Helical" evidence="6">
    <location>
        <begin position="6"/>
        <end position="31"/>
    </location>
</feature>
<name>A0A1J4RNV3_9BACT</name>
<evidence type="ECO:0000256" key="3">
    <source>
        <dbReference type="ARBA" id="ARBA00022692"/>
    </source>
</evidence>
<evidence type="ECO:0000313" key="8">
    <source>
        <dbReference type="Proteomes" id="UP000183144"/>
    </source>
</evidence>
<reference evidence="7 8" key="1">
    <citation type="journal article" date="2016" name="Environ. Microbiol.">
        <title>Genomic resolution of a cold subsurface aquifer community provides metabolic insights for novel microbes adapted to high CO concentrations.</title>
        <authorList>
            <person name="Probst A.J."/>
            <person name="Castelle C.J."/>
            <person name="Singh A."/>
            <person name="Brown C.T."/>
            <person name="Anantharaman K."/>
            <person name="Sharon I."/>
            <person name="Hug L.A."/>
            <person name="Burstein D."/>
            <person name="Emerson J.B."/>
            <person name="Thomas B.C."/>
            <person name="Banfield J.F."/>
        </authorList>
    </citation>
    <scope>NUCLEOTIDE SEQUENCE [LARGE SCALE GENOMIC DNA]</scope>
    <source>
        <strain evidence="7">CG1_02_47_37</strain>
    </source>
</reference>
<organism evidence="7 8">
    <name type="scientific">Candidatus Beckwithbacteria bacterium CG1_02_47_37</name>
    <dbReference type="NCBI Taxonomy" id="1805034"/>
    <lineage>
        <taxon>Bacteria</taxon>
        <taxon>Candidatus Beckwithiibacteriota</taxon>
    </lineage>
</organism>
<dbReference type="AlphaFoldDB" id="A0A1J4RNV3"/>
<evidence type="ECO:0000256" key="4">
    <source>
        <dbReference type="ARBA" id="ARBA00022989"/>
    </source>
</evidence>